<evidence type="ECO:0000313" key="4">
    <source>
        <dbReference type="Proteomes" id="UP000634134"/>
    </source>
</evidence>
<dbReference type="InterPro" id="IPR029058">
    <property type="entry name" value="AB_hydrolase_fold"/>
</dbReference>
<dbReference type="Proteomes" id="UP000634134">
    <property type="component" value="Unassembled WGS sequence"/>
</dbReference>
<dbReference type="EMBL" id="JACYGY010000001">
    <property type="protein sequence ID" value="MBE9461851.1"/>
    <property type="molecule type" value="Genomic_DNA"/>
</dbReference>
<organism evidence="3 4">
    <name type="scientific">Dyadobacter subterraneus</name>
    <dbReference type="NCBI Taxonomy" id="2773304"/>
    <lineage>
        <taxon>Bacteria</taxon>
        <taxon>Pseudomonadati</taxon>
        <taxon>Bacteroidota</taxon>
        <taxon>Cytophagia</taxon>
        <taxon>Cytophagales</taxon>
        <taxon>Spirosomataceae</taxon>
        <taxon>Dyadobacter</taxon>
    </lineage>
</organism>
<keyword evidence="4" id="KW-1185">Reference proteome</keyword>
<dbReference type="PRINTS" id="PR00111">
    <property type="entry name" value="ABHYDROLASE"/>
</dbReference>
<feature type="domain" description="AB hydrolase-1" evidence="2">
    <location>
        <begin position="18"/>
        <end position="250"/>
    </location>
</feature>
<dbReference type="Gene3D" id="3.40.50.1820">
    <property type="entry name" value="alpha/beta hydrolase"/>
    <property type="match status" value="1"/>
</dbReference>
<reference evidence="4" key="1">
    <citation type="submission" date="2023-07" db="EMBL/GenBank/DDBJ databases">
        <title>Dyadobacter sp. nov 'subterranea' isolated from contaminted grondwater.</title>
        <authorList>
            <person name="Szabo I."/>
            <person name="Al-Omari J."/>
            <person name="Szerdahelyi S.G."/>
            <person name="Rado J."/>
        </authorList>
    </citation>
    <scope>NUCLEOTIDE SEQUENCE [LARGE SCALE GENOMIC DNA]</scope>
    <source>
        <strain evidence="4">UP-52</strain>
    </source>
</reference>
<keyword evidence="3" id="KW-0378">Hydrolase</keyword>
<dbReference type="RefSeq" id="WP_194120101.1">
    <property type="nucleotide sequence ID" value="NZ_JACYGY010000001.1"/>
</dbReference>
<dbReference type="SUPFAM" id="SSF53474">
    <property type="entry name" value="alpha/beta-Hydrolases"/>
    <property type="match status" value="1"/>
</dbReference>
<comment type="similarity">
    <text evidence="1">Belongs to the AB hydrolase superfamily.</text>
</comment>
<sequence>MDILKRNNVILLGSGTVPMIFAHGFGCSQHMWREVWPAFEKDFKIILFDFTGSGNSDLTCYNSERYSNLNGYAEDVLDICKALDLKNSIFVGHSVSSMIGVLAAIKEPDFFQDLILLAPSPSYINDQTYQGGFERKDIEDLLSMMEKNYEGWAGFLAPAMMKNSENPALGEELTESFCTADRAIAKEFAEVTFYSDNRKDLSKVKHTSLILQCSDDLIAPLEVGQYLHNNLTNSTFKVMQATGHCPHMSAPTETIELMDQYVRRRK</sequence>
<dbReference type="InterPro" id="IPR000073">
    <property type="entry name" value="AB_hydrolase_1"/>
</dbReference>
<gene>
    <name evidence="3" type="ORF">IEE83_08145</name>
</gene>
<dbReference type="GO" id="GO:0016787">
    <property type="term" value="F:hydrolase activity"/>
    <property type="evidence" value="ECO:0007669"/>
    <property type="project" value="UniProtKB-KW"/>
</dbReference>
<evidence type="ECO:0000313" key="3">
    <source>
        <dbReference type="EMBL" id="MBE9461851.1"/>
    </source>
</evidence>
<evidence type="ECO:0000256" key="1">
    <source>
        <dbReference type="ARBA" id="ARBA00008645"/>
    </source>
</evidence>
<evidence type="ECO:0000259" key="2">
    <source>
        <dbReference type="Pfam" id="PF00561"/>
    </source>
</evidence>
<dbReference type="Pfam" id="PF00561">
    <property type="entry name" value="Abhydrolase_1"/>
    <property type="match status" value="1"/>
</dbReference>
<protein>
    <submittedName>
        <fullName evidence="3">Alpha/beta hydrolase</fullName>
    </submittedName>
</protein>
<name>A0ABR9WA75_9BACT</name>
<dbReference type="PANTHER" id="PTHR43039">
    <property type="entry name" value="ESTERASE-RELATED"/>
    <property type="match status" value="1"/>
</dbReference>
<accession>A0ABR9WA75</accession>
<comment type="caution">
    <text evidence="3">The sequence shown here is derived from an EMBL/GenBank/DDBJ whole genome shotgun (WGS) entry which is preliminary data.</text>
</comment>
<proteinExistence type="inferred from homology"/>